<feature type="compositionally biased region" description="Polar residues" evidence="1">
    <location>
        <begin position="1"/>
        <end position="24"/>
    </location>
</feature>
<accession>A0A6J7LEB0</accession>
<proteinExistence type="predicted"/>
<organism evidence="3">
    <name type="scientific">freshwater metagenome</name>
    <dbReference type="NCBI Taxonomy" id="449393"/>
    <lineage>
        <taxon>unclassified sequences</taxon>
        <taxon>metagenomes</taxon>
        <taxon>ecological metagenomes</taxon>
    </lineage>
</organism>
<protein>
    <submittedName>
        <fullName evidence="3">Unannotated protein</fullName>
    </submittedName>
</protein>
<gene>
    <name evidence="2" type="ORF">UFOPK2179_00559</name>
    <name evidence="3" type="ORF">UFOPK3883_00880</name>
</gene>
<evidence type="ECO:0000313" key="3">
    <source>
        <dbReference type="EMBL" id="CAB4966800.1"/>
    </source>
</evidence>
<name>A0A6J7LEB0_9ZZZZ</name>
<evidence type="ECO:0000256" key="1">
    <source>
        <dbReference type="SAM" id="MobiDB-lite"/>
    </source>
</evidence>
<evidence type="ECO:0000313" key="2">
    <source>
        <dbReference type="EMBL" id="CAB4647827.1"/>
    </source>
</evidence>
<dbReference type="AlphaFoldDB" id="A0A6J7LEB0"/>
<feature type="region of interest" description="Disordered" evidence="1">
    <location>
        <begin position="1"/>
        <end position="32"/>
    </location>
</feature>
<dbReference type="EMBL" id="CAEZWC010000051">
    <property type="protein sequence ID" value="CAB4647827.1"/>
    <property type="molecule type" value="Genomic_DNA"/>
</dbReference>
<sequence>MCSASHSSETLSPTRRSCNPSSFCSKTTKSKSHGALTKYWVDVPTNDRSITTQSLIELIPLSSSRNFSGRTPTKTDSLSVATLESGTSKV</sequence>
<dbReference type="EMBL" id="CAFBNV010000081">
    <property type="protein sequence ID" value="CAB4966800.1"/>
    <property type="molecule type" value="Genomic_DNA"/>
</dbReference>
<feature type="region of interest" description="Disordered" evidence="1">
    <location>
        <begin position="64"/>
        <end position="90"/>
    </location>
</feature>
<reference evidence="3" key="1">
    <citation type="submission" date="2020-05" db="EMBL/GenBank/DDBJ databases">
        <authorList>
            <person name="Chiriac C."/>
            <person name="Salcher M."/>
            <person name="Ghai R."/>
            <person name="Kavagutti S V."/>
        </authorList>
    </citation>
    <scope>NUCLEOTIDE SEQUENCE</scope>
</reference>